<evidence type="ECO:0000313" key="1">
    <source>
        <dbReference type="EMBL" id="GAA0221675.1"/>
    </source>
</evidence>
<gene>
    <name evidence="1" type="ORF">GCM10009539_03630</name>
</gene>
<evidence type="ECO:0000313" key="2">
    <source>
        <dbReference type="Proteomes" id="UP001500967"/>
    </source>
</evidence>
<keyword evidence="2" id="KW-1185">Reference proteome</keyword>
<organism evidence="1 2">
    <name type="scientific">Cryptosporangium japonicum</name>
    <dbReference type="NCBI Taxonomy" id="80872"/>
    <lineage>
        <taxon>Bacteria</taxon>
        <taxon>Bacillati</taxon>
        <taxon>Actinomycetota</taxon>
        <taxon>Actinomycetes</taxon>
        <taxon>Cryptosporangiales</taxon>
        <taxon>Cryptosporangiaceae</taxon>
        <taxon>Cryptosporangium</taxon>
    </lineage>
</organism>
<dbReference type="Proteomes" id="UP001500967">
    <property type="component" value="Unassembled WGS sequence"/>
</dbReference>
<name>A0ABN0TH72_9ACTN</name>
<protein>
    <recommendedName>
        <fullName evidence="3">SMI1/KNR4 family protein</fullName>
    </recommendedName>
</protein>
<comment type="caution">
    <text evidence="1">The sequence shown here is derived from an EMBL/GenBank/DDBJ whole genome shotgun (WGS) entry which is preliminary data.</text>
</comment>
<proteinExistence type="predicted"/>
<accession>A0ABN0TH72</accession>
<dbReference type="EMBL" id="BAAAGX010000002">
    <property type="protein sequence ID" value="GAA0221675.1"/>
    <property type="molecule type" value="Genomic_DNA"/>
</dbReference>
<sequence length="241" mass="25702">MSGLGRALQNGGVTVGLERYLGEFLPPLDASVLVDATAWCEDEPFWPAFLGSVGGSVTAPLAFEVEPADVEEYLDELHDPDHWPYLTLGLAQGHRLHLLFRNCEDDSGWDYLFEPAGRSEVWTLAALEGGYVGPGLSWPELVSAAGTSDAARRLLLMLPALGDSDRPDTAGARVAAAFVAVGGAPEQAGRVADELLGASGRFWGDESWVDHDGRRICVGDHSPRRLGAPDEHLLAMAAALT</sequence>
<reference evidence="1 2" key="1">
    <citation type="journal article" date="2019" name="Int. J. Syst. Evol. Microbiol.">
        <title>The Global Catalogue of Microorganisms (GCM) 10K type strain sequencing project: providing services to taxonomists for standard genome sequencing and annotation.</title>
        <authorList>
            <consortium name="The Broad Institute Genomics Platform"/>
            <consortium name="The Broad Institute Genome Sequencing Center for Infectious Disease"/>
            <person name="Wu L."/>
            <person name="Ma J."/>
        </authorList>
    </citation>
    <scope>NUCLEOTIDE SEQUENCE [LARGE SCALE GENOMIC DNA]</scope>
    <source>
        <strain evidence="1 2">JCM 10425</strain>
    </source>
</reference>
<evidence type="ECO:0008006" key="3">
    <source>
        <dbReference type="Google" id="ProtNLM"/>
    </source>
</evidence>